<name>A0ABY3U083_9MYCO</name>
<evidence type="ECO:0000313" key="2">
    <source>
        <dbReference type="Proteomes" id="UP001055200"/>
    </source>
</evidence>
<proteinExistence type="predicted"/>
<dbReference type="Proteomes" id="UP001055200">
    <property type="component" value="Chromosome"/>
</dbReference>
<dbReference type="RefSeq" id="WP_240170285.1">
    <property type="nucleotide sequence ID" value="NZ_CP092365.1"/>
</dbReference>
<keyword evidence="2" id="KW-1185">Reference proteome</keyword>
<evidence type="ECO:0000313" key="1">
    <source>
        <dbReference type="EMBL" id="ULN52005.1"/>
    </source>
</evidence>
<gene>
    <name evidence="1" type="ORF">MIU77_14160</name>
</gene>
<accession>A0ABY3U083</accession>
<sequence length="122" mass="12569">MEPVEINAGDWYLRGPRADDRVDDRASLAELGETDPRYVARAAAGWADETRYTWAVCEPTTGELLAEVVLDPASGVLSARARPGRRGAAQAGAESASRFAAGALGLTPAVAAVTEAGGTPAS</sequence>
<protein>
    <submittedName>
        <fullName evidence="1">Uncharacterized protein</fullName>
    </submittedName>
</protein>
<dbReference type="EMBL" id="CP092365">
    <property type="protein sequence ID" value="ULN52005.1"/>
    <property type="molecule type" value="Genomic_DNA"/>
</dbReference>
<reference evidence="1" key="1">
    <citation type="submission" date="2022-08" db="EMBL/GenBank/DDBJ databases">
        <title>Complete genome sequence of 14 non-tuberculosis mycobacteria type-strains.</title>
        <authorList>
            <person name="Igarashi Y."/>
            <person name="Osugi A."/>
            <person name="Mitarai S."/>
        </authorList>
    </citation>
    <scope>NUCLEOTIDE SEQUENCE</scope>
    <source>
        <strain evidence="1">DSM 45575</strain>
    </source>
</reference>
<organism evidence="1 2">
    <name type="scientific">Mycolicibacillus parakoreensis</name>
    <dbReference type="NCBI Taxonomy" id="1069221"/>
    <lineage>
        <taxon>Bacteria</taxon>
        <taxon>Bacillati</taxon>
        <taxon>Actinomycetota</taxon>
        <taxon>Actinomycetes</taxon>
        <taxon>Mycobacteriales</taxon>
        <taxon>Mycobacteriaceae</taxon>
        <taxon>Mycolicibacillus</taxon>
    </lineage>
</organism>